<evidence type="ECO:0000259" key="6">
    <source>
        <dbReference type="PROSITE" id="PS50850"/>
    </source>
</evidence>
<dbReference type="PANTHER" id="PTHR42718">
    <property type="entry name" value="MAJOR FACILITATOR SUPERFAMILY MULTIDRUG TRANSPORTER MFSC"/>
    <property type="match status" value="1"/>
</dbReference>
<dbReference type="RefSeq" id="WP_259625521.1">
    <property type="nucleotide sequence ID" value="NZ_JANYMP010000012.1"/>
</dbReference>
<dbReference type="PROSITE" id="PS50850">
    <property type="entry name" value="MFS"/>
    <property type="match status" value="1"/>
</dbReference>
<proteinExistence type="predicted"/>
<feature type="transmembrane region" description="Helical" evidence="5">
    <location>
        <begin position="342"/>
        <end position="361"/>
    </location>
</feature>
<dbReference type="Gene3D" id="1.20.1250.20">
    <property type="entry name" value="MFS general substrate transporter like domains"/>
    <property type="match status" value="2"/>
</dbReference>
<protein>
    <submittedName>
        <fullName evidence="7">MFS transporter</fullName>
    </submittedName>
</protein>
<dbReference type="InterPro" id="IPR020846">
    <property type="entry name" value="MFS_dom"/>
</dbReference>
<name>A0A9X2VPY7_9PSEU</name>
<keyword evidence="8" id="KW-1185">Reference proteome</keyword>
<feature type="transmembrane region" description="Helical" evidence="5">
    <location>
        <begin position="417"/>
        <end position="436"/>
    </location>
</feature>
<feature type="transmembrane region" description="Helical" evidence="5">
    <location>
        <begin position="308"/>
        <end position="330"/>
    </location>
</feature>
<dbReference type="GO" id="GO:0005886">
    <property type="term" value="C:plasma membrane"/>
    <property type="evidence" value="ECO:0007669"/>
    <property type="project" value="UniProtKB-SubCell"/>
</dbReference>
<evidence type="ECO:0000313" key="7">
    <source>
        <dbReference type="EMBL" id="MCS7480022.1"/>
    </source>
</evidence>
<dbReference type="GO" id="GO:0022857">
    <property type="term" value="F:transmembrane transporter activity"/>
    <property type="evidence" value="ECO:0007669"/>
    <property type="project" value="InterPro"/>
</dbReference>
<dbReference type="EMBL" id="JANYMP010000012">
    <property type="protein sequence ID" value="MCS7480022.1"/>
    <property type="molecule type" value="Genomic_DNA"/>
</dbReference>
<comment type="subcellular location">
    <subcellularLocation>
        <location evidence="1">Cell membrane</location>
        <topology evidence="1">Multi-pass membrane protein</topology>
    </subcellularLocation>
</comment>
<evidence type="ECO:0000256" key="2">
    <source>
        <dbReference type="ARBA" id="ARBA00022692"/>
    </source>
</evidence>
<evidence type="ECO:0000256" key="1">
    <source>
        <dbReference type="ARBA" id="ARBA00004651"/>
    </source>
</evidence>
<evidence type="ECO:0000313" key="8">
    <source>
        <dbReference type="Proteomes" id="UP001141259"/>
    </source>
</evidence>
<dbReference type="CDD" id="cd17321">
    <property type="entry name" value="MFS_MMR_MDR_like"/>
    <property type="match status" value="1"/>
</dbReference>
<feature type="domain" description="Major facilitator superfamily (MFS) profile" evidence="6">
    <location>
        <begin position="20"/>
        <end position="507"/>
    </location>
</feature>
<feature type="transmembrane region" description="Helical" evidence="5">
    <location>
        <begin position="279"/>
        <end position="302"/>
    </location>
</feature>
<dbReference type="SUPFAM" id="SSF103473">
    <property type="entry name" value="MFS general substrate transporter"/>
    <property type="match status" value="1"/>
</dbReference>
<sequence length="507" mass="52742">MKRVSDVAAEGRRVTRTWAVVAVAVAANTLLWLDNSILNIALETLADPVRGLGANAGELAWAGSSYSLVLASAMFAGGALGDRYGPRATLFAGLLLFSAASALAAFSTSAVELIVTRGLMGLGSALLMPATLSIIVRTTSEAQRARAIALWASASGIGVALGPVLGGALLARYWWGSVFLVNVPIVLACLIGVVLFVPRLRFADRRPLDPLGLVLSVLGLGSLVYGIIEGGQRADWLGVGVLVPLVLGVLLLVWFVLVQRSAEHPSFDVKLFAVRQFSGGSIALLFTFFGLTGQLFATAFYLQGIRGLTPLGAGLVMVAAAVGIVVGNLVSPRLTGVLTVRWTVVGGMLLSIATFASYLTFDRGTPIPLLVVLLLFQGFGMGMISAPITTAMMAVLPPRVSGAGAAINSAMRQVGGALGTAVLGSVLIASYHRLIAPSLPRLPEALREQAAESAQGARAVAAAAGEPWLVDAADHAFLQAMYTSSIWATLLSLVGVAFVIRCFRPDR</sequence>
<dbReference type="InterPro" id="IPR036259">
    <property type="entry name" value="MFS_trans_sf"/>
</dbReference>
<keyword evidence="2 5" id="KW-0812">Transmembrane</keyword>
<comment type="caution">
    <text evidence="7">The sequence shown here is derived from an EMBL/GenBank/DDBJ whole genome shotgun (WGS) entry which is preliminary data.</text>
</comment>
<feature type="transmembrane region" description="Helical" evidence="5">
    <location>
        <begin position="148"/>
        <end position="171"/>
    </location>
</feature>
<dbReference type="InterPro" id="IPR011701">
    <property type="entry name" value="MFS"/>
</dbReference>
<feature type="transmembrane region" description="Helical" evidence="5">
    <location>
        <begin position="367"/>
        <end position="396"/>
    </location>
</feature>
<dbReference type="Proteomes" id="UP001141259">
    <property type="component" value="Unassembled WGS sequence"/>
</dbReference>
<evidence type="ECO:0000256" key="3">
    <source>
        <dbReference type="ARBA" id="ARBA00022989"/>
    </source>
</evidence>
<dbReference type="AlphaFoldDB" id="A0A9X2VPY7"/>
<feature type="transmembrane region" description="Helical" evidence="5">
    <location>
        <begin position="20"/>
        <end position="41"/>
    </location>
</feature>
<organism evidence="7 8">
    <name type="scientific">Umezawaea endophytica</name>
    <dbReference type="NCBI Taxonomy" id="1654476"/>
    <lineage>
        <taxon>Bacteria</taxon>
        <taxon>Bacillati</taxon>
        <taxon>Actinomycetota</taxon>
        <taxon>Actinomycetes</taxon>
        <taxon>Pseudonocardiales</taxon>
        <taxon>Pseudonocardiaceae</taxon>
        <taxon>Umezawaea</taxon>
    </lineage>
</organism>
<accession>A0A9X2VPY7</accession>
<feature type="transmembrane region" description="Helical" evidence="5">
    <location>
        <begin position="177"/>
        <end position="198"/>
    </location>
</feature>
<reference evidence="7" key="1">
    <citation type="submission" date="2022-08" db="EMBL/GenBank/DDBJ databases">
        <authorList>
            <person name="Tistechok S."/>
            <person name="Samborskyy M."/>
            <person name="Roman I."/>
        </authorList>
    </citation>
    <scope>NUCLEOTIDE SEQUENCE</scope>
    <source>
        <strain evidence="7">DSM 103496</strain>
    </source>
</reference>
<dbReference type="PANTHER" id="PTHR42718:SF42">
    <property type="entry name" value="EXPORT PROTEIN"/>
    <property type="match status" value="1"/>
</dbReference>
<feature type="transmembrane region" description="Helical" evidence="5">
    <location>
        <begin position="485"/>
        <end position="503"/>
    </location>
</feature>
<feature type="transmembrane region" description="Helical" evidence="5">
    <location>
        <begin position="234"/>
        <end position="258"/>
    </location>
</feature>
<dbReference type="Pfam" id="PF07690">
    <property type="entry name" value="MFS_1"/>
    <property type="match status" value="2"/>
</dbReference>
<feature type="transmembrane region" description="Helical" evidence="5">
    <location>
        <begin position="88"/>
        <end position="108"/>
    </location>
</feature>
<feature type="transmembrane region" description="Helical" evidence="5">
    <location>
        <begin position="61"/>
        <end position="81"/>
    </location>
</feature>
<feature type="transmembrane region" description="Helical" evidence="5">
    <location>
        <begin position="114"/>
        <end position="136"/>
    </location>
</feature>
<evidence type="ECO:0000256" key="5">
    <source>
        <dbReference type="SAM" id="Phobius"/>
    </source>
</evidence>
<keyword evidence="3 5" id="KW-1133">Transmembrane helix</keyword>
<keyword evidence="4 5" id="KW-0472">Membrane</keyword>
<gene>
    <name evidence="7" type="ORF">NZH93_24460</name>
</gene>
<feature type="transmembrane region" description="Helical" evidence="5">
    <location>
        <begin position="210"/>
        <end position="228"/>
    </location>
</feature>
<evidence type="ECO:0000256" key="4">
    <source>
        <dbReference type="ARBA" id="ARBA00023136"/>
    </source>
</evidence>